<dbReference type="HOGENOM" id="CLU_860639_0_0_1"/>
<evidence type="ECO:0000259" key="5">
    <source>
        <dbReference type="PROSITE" id="PS50020"/>
    </source>
</evidence>
<dbReference type="GO" id="GO:0045944">
    <property type="term" value="P:positive regulation of transcription by RNA polymerase II"/>
    <property type="evidence" value="ECO:0007669"/>
    <property type="project" value="TreeGrafter"/>
</dbReference>
<dbReference type="PROSITE" id="PS01159">
    <property type="entry name" value="WW_DOMAIN_1"/>
    <property type="match status" value="1"/>
</dbReference>
<keyword evidence="3" id="KW-0963">Cytoplasm</keyword>
<reference evidence="6" key="1">
    <citation type="submission" date="2011-06" db="EMBL/GenBank/DDBJ databases">
        <title>The Genome Sequence of Fusarium oxysporum Fo47.</title>
        <authorList>
            <consortium name="The Broad Institute Genome Sequencing Platform"/>
            <person name="Ma L.-J."/>
            <person name="Gale L.R."/>
            <person name="Schwartz D.C."/>
            <person name="Zhou S."/>
            <person name="Corby-Kistler H."/>
            <person name="Young S.K."/>
            <person name="Zeng Q."/>
            <person name="Gargeya S."/>
            <person name="Fitzgerald M."/>
            <person name="Haas B."/>
            <person name="Abouelleil A."/>
            <person name="Alvarado L."/>
            <person name="Arachchi H.M."/>
            <person name="Berlin A."/>
            <person name="Brown A."/>
            <person name="Chapman S.B."/>
            <person name="Chen Z."/>
            <person name="Dunbar C."/>
            <person name="Freedman E."/>
            <person name="Gearin G."/>
            <person name="Gellesch M."/>
            <person name="Goldberg J."/>
            <person name="Griggs A."/>
            <person name="Gujja S."/>
            <person name="Heiman D."/>
            <person name="Howarth C."/>
            <person name="Larson L."/>
            <person name="Lui A."/>
            <person name="MacDonald P.J.P."/>
            <person name="Mehta T."/>
            <person name="Montmayeur A."/>
            <person name="Murphy C."/>
            <person name="Neiman D."/>
            <person name="Pearson M."/>
            <person name="Priest M."/>
            <person name="Roberts A."/>
            <person name="Saif S."/>
            <person name="Shea T."/>
            <person name="Shenoy N."/>
            <person name="Sisk P."/>
            <person name="Stolte C."/>
            <person name="Sykes S."/>
            <person name="Wortman J."/>
            <person name="Nusbaum C."/>
            <person name="Birren B."/>
        </authorList>
    </citation>
    <scope>NUCLEOTIDE SEQUENCE [LARGE SCALE GENOMIC DNA]</scope>
    <source>
        <strain evidence="6">Fo47</strain>
    </source>
</reference>
<dbReference type="GO" id="GO:0005737">
    <property type="term" value="C:cytoplasm"/>
    <property type="evidence" value="ECO:0007669"/>
    <property type="project" value="UniProtKB-SubCell"/>
</dbReference>
<evidence type="ECO:0000256" key="2">
    <source>
        <dbReference type="ARBA" id="ARBA00004496"/>
    </source>
</evidence>
<dbReference type="InterPro" id="IPR051583">
    <property type="entry name" value="YAP1"/>
</dbReference>
<reference evidence="6" key="2">
    <citation type="submission" date="2012-06" db="EMBL/GenBank/DDBJ databases">
        <title>Annotation of the Genome Sequence of Fusarium oxysporum Fo47.</title>
        <authorList>
            <consortium name="The Broad Institute Genomics Platform"/>
            <person name="Ma L.-J."/>
            <person name="Corby-Kistler H."/>
            <person name="Broz K."/>
            <person name="Gale L.R."/>
            <person name="Jonkers W."/>
            <person name="O'Donnell K."/>
            <person name="Ploetz R."/>
            <person name="Steinberg C."/>
            <person name="Schwartz D.C."/>
            <person name="VanEtten H."/>
            <person name="Zhou S."/>
            <person name="Young S.K."/>
            <person name="Zeng Q."/>
            <person name="Gargeya S."/>
            <person name="Fitzgerald M."/>
            <person name="Abouelleil A."/>
            <person name="Alvarado L."/>
            <person name="Chapman S.B."/>
            <person name="Gainer-Dewar J."/>
            <person name="Goldberg J."/>
            <person name="Griggs A."/>
            <person name="Gujja S."/>
            <person name="Hansen M."/>
            <person name="Howarth C."/>
            <person name="Imamovic A."/>
            <person name="Ireland A."/>
            <person name="Larimer J."/>
            <person name="McCowan C."/>
            <person name="Murphy C."/>
            <person name="Pearson M."/>
            <person name="Poon T.W."/>
            <person name="Priest M."/>
            <person name="Roberts A."/>
            <person name="Saif S."/>
            <person name="Shea T."/>
            <person name="Sykes S."/>
            <person name="Wortman J."/>
            <person name="Nusbaum C."/>
            <person name="Birren B."/>
        </authorList>
    </citation>
    <scope>NUCLEOTIDE SEQUENCE</scope>
    <source>
        <strain evidence="6">Fo47</strain>
    </source>
</reference>
<gene>
    <name evidence="6" type="ORF">FOZG_18072</name>
</gene>
<accession>W9J8S4</accession>
<comment type="subcellular location">
    <subcellularLocation>
        <location evidence="2">Cytoplasm</location>
    </subcellularLocation>
    <subcellularLocation>
        <location evidence="1">Nucleus</location>
    </subcellularLocation>
</comment>
<dbReference type="GO" id="GO:0003713">
    <property type="term" value="F:transcription coactivator activity"/>
    <property type="evidence" value="ECO:0007669"/>
    <property type="project" value="TreeGrafter"/>
</dbReference>
<dbReference type="Proteomes" id="UP000030766">
    <property type="component" value="Unassembled WGS sequence"/>
</dbReference>
<dbReference type="EMBL" id="JH717930">
    <property type="protein sequence ID" value="EWZ28231.1"/>
    <property type="molecule type" value="Genomic_DNA"/>
</dbReference>
<dbReference type="PANTHER" id="PTHR17616:SF8">
    <property type="entry name" value="TRANSCRIPTIONAL COACTIVATOR YORKIE"/>
    <property type="match status" value="1"/>
</dbReference>
<protein>
    <recommendedName>
        <fullName evidence="5">WW domain-containing protein</fullName>
    </recommendedName>
</protein>
<evidence type="ECO:0000313" key="6">
    <source>
        <dbReference type="EMBL" id="EWZ28231.1"/>
    </source>
</evidence>
<evidence type="ECO:0000256" key="3">
    <source>
        <dbReference type="ARBA" id="ARBA00022490"/>
    </source>
</evidence>
<dbReference type="CDD" id="cd00201">
    <property type="entry name" value="WW"/>
    <property type="match status" value="1"/>
</dbReference>
<organism evidence="6">
    <name type="scientific">Fusarium oxysporum Fo47</name>
    <dbReference type="NCBI Taxonomy" id="660027"/>
    <lineage>
        <taxon>Eukaryota</taxon>
        <taxon>Fungi</taxon>
        <taxon>Dikarya</taxon>
        <taxon>Ascomycota</taxon>
        <taxon>Pezizomycotina</taxon>
        <taxon>Sordariomycetes</taxon>
        <taxon>Hypocreomycetidae</taxon>
        <taxon>Hypocreales</taxon>
        <taxon>Nectriaceae</taxon>
        <taxon>Fusarium</taxon>
        <taxon>Fusarium oxysporum species complex</taxon>
    </lineage>
</organism>
<dbReference type="SUPFAM" id="SSF51045">
    <property type="entry name" value="WW domain"/>
    <property type="match status" value="1"/>
</dbReference>
<dbReference type="GO" id="GO:0035329">
    <property type="term" value="P:hippo signaling"/>
    <property type="evidence" value="ECO:0007669"/>
    <property type="project" value="TreeGrafter"/>
</dbReference>
<feature type="domain" description="WW" evidence="5">
    <location>
        <begin position="269"/>
        <end position="302"/>
    </location>
</feature>
<dbReference type="PROSITE" id="PS50020">
    <property type="entry name" value="WW_DOMAIN_2"/>
    <property type="match status" value="1"/>
</dbReference>
<dbReference type="PANTHER" id="PTHR17616">
    <property type="entry name" value="YES-ASSOCIATED PROTEIN YAP1 FAMILY MEMBER"/>
    <property type="match status" value="1"/>
</dbReference>
<name>W9J8S4_FUSOX</name>
<dbReference type="GO" id="GO:0005634">
    <property type="term" value="C:nucleus"/>
    <property type="evidence" value="ECO:0007669"/>
    <property type="project" value="UniProtKB-SubCell"/>
</dbReference>
<dbReference type="InterPro" id="IPR001202">
    <property type="entry name" value="WW_dom"/>
</dbReference>
<evidence type="ECO:0000256" key="4">
    <source>
        <dbReference type="ARBA" id="ARBA00023242"/>
    </source>
</evidence>
<dbReference type="AlphaFoldDB" id="W9J8S4"/>
<proteinExistence type="predicted"/>
<dbReference type="VEuPathDB" id="FungiDB:FOZG_18072"/>
<sequence>MDKATETLDANLPLSCKTFCDLTRFAEAQMLLSAFESRGYSTDILDPLQLWANSLGGKAAERVAWICKTMGPESVVGAESLMMLISCDEEPMPQDLVQKVLNSPITKDNFAFKIGLIGHWHRRLAASGSTEKAMELVLTWIKHFSICEKNIRDTWHFYNDPVLDLYEFAIQLNETQPQLQEETAVYRNQYLEYTWEHYGKFHQCLALGCGVGIFGMGFGRLKNSMGTRRAQSFTFPLDKEKIEAERQFVKGMTREALKEFCEAVNNAEGMFPPGWEQRETKDARPYFVDHNTKTTTWDDPREKAYAGLRLTVQDLKKYICYIF</sequence>
<dbReference type="Gene3D" id="2.20.70.10">
    <property type="match status" value="1"/>
</dbReference>
<dbReference type="SMART" id="SM00456">
    <property type="entry name" value="WW"/>
    <property type="match status" value="1"/>
</dbReference>
<keyword evidence="4" id="KW-0539">Nucleus</keyword>
<dbReference type="Pfam" id="PF00397">
    <property type="entry name" value="WW"/>
    <property type="match status" value="1"/>
</dbReference>
<dbReference type="InterPro" id="IPR036020">
    <property type="entry name" value="WW_dom_sf"/>
</dbReference>
<evidence type="ECO:0000256" key="1">
    <source>
        <dbReference type="ARBA" id="ARBA00004123"/>
    </source>
</evidence>